<dbReference type="EMBL" id="VSSQ01042197">
    <property type="protein sequence ID" value="MPM95740.1"/>
    <property type="molecule type" value="Genomic_DNA"/>
</dbReference>
<reference evidence="1" key="1">
    <citation type="submission" date="2019-08" db="EMBL/GenBank/DDBJ databases">
        <authorList>
            <person name="Kucharzyk K."/>
            <person name="Murdoch R.W."/>
            <person name="Higgins S."/>
            <person name="Loffler F."/>
        </authorList>
    </citation>
    <scope>NUCLEOTIDE SEQUENCE</scope>
</reference>
<evidence type="ECO:0000313" key="1">
    <source>
        <dbReference type="EMBL" id="MPM95740.1"/>
    </source>
</evidence>
<name>A0A645E1V6_9ZZZZ</name>
<organism evidence="1">
    <name type="scientific">bioreactor metagenome</name>
    <dbReference type="NCBI Taxonomy" id="1076179"/>
    <lineage>
        <taxon>unclassified sequences</taxon>
        <taxon>metagenomes</taxon>
        <taxon>ecological metagenomes</taxon>
    </lineage>
</organism>
<comment type="caution">
    <text evidence="1">The sequence shown here is derived from an EMBL/GenBank/DDBJ whole genome shotgun (WGS) entry which is preliminary data.</text>
</comment>
<sequence length="57" mass="6006">MHQGIIHFLYGKAEARLRALAVTGCGNHLADALGHTPVHGAGDVGHIAPTIKGRNRQ</sequence>
<gene>
    <name evidence="1" type="ORF">SDC9_142895</name>
</gene>
<dbReference type="AlphaFoldDB" id="A0A645E1V6"/>
<proteinExistence type="predicted"/>
<protein>
    <submittedName>
        <fullName evidence="1">Uncharacterized protein</fullName>
    </submittedName>
</protein>
<accession>A0A645E1V6</accession>